<name>A0AAJ0DG18_9PEZI</name>
<evidence type="ECO:0000313" key="2">
    <source>
        <dbReference type="EMBL" id="KAK3053390.1"/>
    </source>
</evidence>
<reference evidence="2" key="1">
    <citation type="submission" date="2023-04" db="EMBL/GenBank/DDBJ databases">
        <title>Black Yeasts Isolated from many extreme environments.</title>
        <authorList>
            <person name="Coleine C."/>
            <person name="Stajich J.E."/>
            <person name="Selbmann L."/>
        </authorList>
    </citation>
    <scope>NUCLEOTIDE SEQUENCE</scope>
    <source>
        <strain evidence="2">CCFEE 5312</strain>
    </source>
</reference>
<dbReference type="InterPro" id="IPR010730">
    <property type="entry name" value="HET"/>
</dbReference>
<dbReference type="AlphaFoldDB" id="A0AAJ0DG18"/>
<feature type="domain" description="Heterokaryon incompatibility" evidence="1">
    <location>
        <begin position="147"/>
        <end position="269"/>
    </location>
</feature>
<dbReference type="Proteomes" id="UP001271007">
    <property type="component" value="Unassembled WGS sequence"/>
</dbReference>
<dbReference type="Pfam" id="PF06985">
    <property type="entry name" value="HET"/>
    <property type="match status" value="1"/>
</dbReference>
<dbReference type="PANTHER" id="PTHR33112">
    <property type="entry name" value="DOMAIN PROTEIN, PUTATIVE-RELATED"/>
    <property type="match status" value="1"/>
</dbReference>
<sequence>MPLPLRHDTESQFLGSRNHAHPGLVNVSAVRREWRSNGLSEKQKYATCLVAVLTPSSVNIGLPVRAHRGDALCLMDDELKRDTTLGARKINVEQIDIGVAGQWLARCSRLHAGSECTVVQTEELCSIRLIDVEERRIVSYPREHCDYVALSYVWGDTEAQSYRKYDAVGKLPATIEDAISYTKALQKRFLWVDSLCIDQSDESDKKDQIARMWSIYRGAYITLIALSGTSANAGLSRASRPSTLAGLMPTLSQQMWVATWGQRAWTFQEALLSPRCLFIGDHGLYFDCNAMQCSESLDECRSWGHNLSCSSNTSGDPFTVWMISQVGSGALRSSDSPGNKFLHWGAKTLLYSYRSMRYESDAINAYAGVLQRLQATTYPKGFLWGMPIEDLDWALAWRSQWPPERRLDFPSWSWAGWKGGIHTGYFLDLTKHRRIPVDLEIRSCSEDQKDAIFTSTSTQAGDRENCLIVLDDPIHEAGLVVPKTGPMSSTYYLAAEASEYLLIDAVCFHFLPDFSNPQSGIRISGQHETFSFHLGTAQSFLAIMSVDRLITAQVSEEQTFILLCRHRVAGLVVHHMLHVLWQEEDAVAERGTVMEIYLHFDQLDKLAKLKPRRRRLLLR</sequence>
<organism evidence="2 3">
    <name type="scientific">Extremus antarcticus</name>
    <dbReference type="NCBI Taxonomy" id="702011"/>
    <lineage>
        <taxon>Eukaryota</taxon>
        <taxon>Fungi</taxon>
        <taxon>Dikarya</taxon>
        <taxon>Ascomycota</taxon>
        <taxon>Pezizomycotina</taxon>
        <taxon>Dothideomycetes</taxon>
        <taxon>Dothideomycetidae</taxon>
        <taxon>Mycosphaerellales</taxon>
        <taxon>Extremaceae</taxon>
        <taxon>Extremus</taxon>
    </lineage>
</organism>
<accession>A0AAJ0DG18</accession>
<dbReference type="EMBL" id="JAWDJX010000016">
    <property type="protein sequence ID" value="KAK3053390.1"/>
    <property type="molecule type" value="Genomic_DNA"/>
</dbReference>
<gene>
    <name evidence="2" type="ORF">LTR09_005559</name>
</gene>
<evidence type="ECO:0000259" key="1">
    <source>
        <dbReference type="Pfam" id="PF06985"/>
    </source>
</evidence>
<comment type="caution">
    <text evidence="2">The sequence shown here is derived from an EMBL/GenBank/DDBJ whole genome shotgun (WGS) entry which is preliminary data.</text>
</comment>
<proteinExistence type="predicted"/>
<protein>
    <recommendedName>
        <fullName evidence="1">Heterokaryon incompatibility domain-containing protein</fullName>
    </recommendedName>
</protein>
<dbReference type="PANTHER" id="PTHR33112:SF12">
    <property type="entry name" value="HETEROKARYON INCOMPATIBILITY DOMAIN-CONTAINING PROTEIN"/>
    <property type="match status" value="1"/>
</dbReference>
<keyword evidence="3" id="KW-1185">Reference proteome</keyword>
<evidence type="ECO:0000313" key="3">
    <source>
        <dbReference type="Proteomes" id="UP001271007"/>
    </source>
</evidence>